<evidence type="ECO:0000313" key="3">
    <source>
        <dbReference type="Proteomes" id="UP000177349"/>
    </source>
</evidence>
<organism evidence="2 3">
    <name type="scientific">Candidatus Komeilibacteria bacterium RIFCSPLOWO2_01_FULL_53_11</name>
    <dbReference type="NCBI Taxonomy" id="1798552"/>
    <lineage>
        <taxon>Bacteria</taxon>
        <taxon>Candidatus Komeiliibacteriota</taxon>
    </lineage>
</organism>
<dbReference type="AlphaFoldDB" id="A0A1G2BVH7"/>
<accession>A0A1G2BVH7</accession>
<dbReference type="EMBL" id="MHKN01000021">
    <property type="protein sequence ID" value="OGY92227.1"/>
    <property type="molecule type" value="Genomic_DNA"/>
</dbReference>
<dbReference type="InterPro" id="IPR011009">
    <property type="entry name" value="Kinase-like_dom_sf"/>
</dbReference>
<dbReference type="Proteomes" id="UP000177349">
    <property type="component" value="Unassembled WGS sequence"/>
</dbReference>
<name>A0A1G2BVH7_9BACT</name>
<sequence>MDVRKKYQSLIERSPVNHALDLRFVYRVIGEVAKKNFPELAAITRIRHAVHKRRVGERRSTFIYSCFIDGTDTAGKKINKHLIYSAHTDGSRLIAYTNMSLLCEHGFNTTPFKMITPLAYLPEIQALIYEAVDGKTLLQYMQSGIPSSNLRHLTHLAALWIRKFHAFTPPPEVLERFPAFDMLEVNPRIERVLAKARSADALQAEKLQAFISTFQTVEASLAAEITPGLVYGDYHPENIITEDLRAKDLTVIDFTDVTRGDQLRDIGSFIQQLHFMGRECYPVAEVDEQRRYFVTEYFGKPLDALTTAEFRRVNLYQAWNSLRGFTWFFFNPMMRQQSYGLLEDAWLYLSLARDSERTIHINL</sequence>
<evidence type="ECO:0000313" key="2">
    <source>
        <dbReference type="EMBL" id="OGY92227.1"/>
    </source>
</evidence>
<gene>
    <name evidence="2" type="ORF">A3B31_02460</name>
</gene>
<evidence type="ECO:0000259" key="1">
    <source>
        <dbReference type="Pfam" id="PF01636"/>
    </source>
</evidence>
<protein>
    <recommendedName>
        <fullName evidence="1">Aminoglycoside phosphotransferase domain-containing protein</fullName>
    </recommendedName>
</protein>
<dbReference type="Pfam" id="PF01636">
    <property type="entry name" value="APH"/>
    <property type="match status" value="1"/>
</dbReference>
<dbReference type="InterPro" id="IPR002575">
    <property type="entry name" value="Aminoglycoside_PTrfase"/>
</dbReference>
<feature type="domain" description="Aminoglycoside phosphotransferase" evidence="1">
    <location>
        <begin position="120"/>
        <end position="295"/>
    </location>
</feature>
<dbReference type="Gene3D" id="3.90.1200.10">
    <property type="match status" value="1"/>
</dbReference>
<dbReference type="SUPFAM" id="SSF56112">
    <property type="entry name" value="Protein kinase-like (PK-like)"/>
    <property type="match status" value="1"/>
</dbReference>
<comment type="caution">
    <text evidence="2">The sequence shown here is derived from an EMBL/GenBank/DDBJ whole genome shotgun (WGS) entry which is preliminary data.</text>
</comment>
<proteinExistence type="predicted"/>
<reference evidence="2 3" key="1">
    <citation type="journal article" date="2016" name="Nat. Commun.">
        <title>Thousands of microbial genomes shed light on interconnected biogeochemical processes in an aquifer system.</title>
        <authorList>
            <person name="Anantharaman K."/>
            <person name="Brown C.T."/>
            <person name="Hug L.A."/>
            <person name="Sharon I."/>
            <person name="Castelle C.J."/>
            <person name="Probst A.J."/>
            <person name="Thomas B.C."/>
            <person name="Singh A."/>
            <person name="Wilkins M.J."/>
            <person name="Karaoz U."/>
            <person name="Brodie E.L."/>
            <person name="Williams K.H."/>
            <person name="Hubbard S.S."/>
            <person name="Banfield J.F."/>
        </authorList>
    </citation>
    <scope>NUCLEOTIDE SEQUENCE [LARGE SCALE GENOMIC DNA]</scope>
</reference>